<dbReference type="Proteomes" id="UP000624404">
    <property type="component" value="Unassembled WGS sequence"/>
</dbReference>
<accession>A0A8H2ZRF9</accession>
<sequence>MNAHQIAEFNIFRAPVLPVCMYAFLSHVDRHRYKKVALPYDSGMSILGSNPSNLHISAHQPQTPPDMCRTRGLCVCQALTFASVPTLGNLFPE</sequence>
<gene>
    <name evidence="1" type="ORF">SCLTRI_LOCUS8626</name>
</gene>
<comment type="caution">
    <text evidence="1">The sequence shown here is derived from an EMBL/GenBank/DDBJ whole genome shotgun (WGS) entry which is preliminary data.</text>
</comment>
<keyword evidence="2" id="KW-1185">Reference proteome</keyword>
<name>A0A8H2ZRF9_9HELO</name>
<organism evidence="1 2">
    <name type="scientific">Sclerotinia trifoliorum</name>
    <dbReference type="NCBI Taxonomy" id="28548"/>
    <lineage>
        <taxon>Eukaryota</taxon>
        <taxon>Fungi</taxon>
        <taxon>Dikarya</taxon>
        <taxon>Ascomycota</taxon>
        <taxon>Pezizomycotina</taxon>
        <taxon>Leotiomycetes</taxon>
        <taxon>Helotiales</taxon>
        <taxon>Sclerotiniaceae</taxon>
        <taxon>Sclerotinia</taxon>
    </lineage>
</organism>
<dbReference type="AlphaFoldDB" id="A0A8H2ZRF9"/>
<dbReference type="EMBL" id="CAJHIA010000032">
    <property type="protein sequence ID" value="CAD6448833.1"/>
    <property type="molecule type" value="Genomic_DNA"/>
</dbReference>
<evidence type="ECO:0000313" key="1">
    <source>
        <dbReference type="EMBL" id="CAD6448833.1"/>
    </source>
</evidence>
<evidence type="ECO:0000313" key="2">
    <source>
        <dbReference type="Proteomes" id="UP000624404"/>
    </source>
</evidence>
<proteinExistence type="predicted"/>
<protein>
    <submittedName>
        <fullName evidence="1">D2728dc0-e646-47c4-a9b3-10bcd1b76c19</fullName>
    </submittedName>
</protein>
<reference evidence="1" key="1">
    <citation type="submission" date="2020-10" db="EMBL/GenBank/DDBJ databases">
        <authorList>
            <person name="Kusch S."/>
        </authorList>
    </citation>
    <scope>NUCLEOTIDE SEQUENCE</scope>
    <source>
        <strain evidence="1">SwB9</strain>
    </source>
</reference>